<dbReference type="Gene3D" id="3.90.1170.50">
    <property type="entry name" value="Aldehyde oxidase/xanthine dehydrogenase, a/b hammerhead"/>
    <property type="match status" value="1"/>
</dbReference>
<dbReference type="Pfam" id="PF20256">
    <property type="entry name" value="MoCoBD_2"/>
    <property type="match status" value="1"/>
</dbReference>
<dbReference type="InterPro" id="IPR000674">
    <property type="entry name" value="Ald_Oxase/Xan_DH_a/b"/>
</dbReference>
<dbReference type="InterPro" id="IPR037165">
    <property type="entry name" value="AldOxase/xan_DH_Mopterin-bd_sf"/>
</dbReference>
<dbReference type="PANTHER" id="PTHR11908">
    <property type="entry name" value="XANTHINE DEHYDROGENASE"/>
    <property type="match status" value="1"/>
</dbReference>
<organism evidence="2 3">
    <name type="scientific">Halalkalibacter nanhaiisediminis</name>
    <dbReference type="NCBI Taxonomy" id="688079"/>
    <lineage>
        <taxon>Bacteria</taxon>
        <taxon>Bacillati</taxon>
        <taxon>Bacillota</taxon>
        <taxon>Bacilli</taxon>
        <taxon>Bacillales</taxon>
        <taxon>Bacillaceae</taxon>
        <taxon>Halalkalibacter</taxon>
    </lineage>
</organism>
<evidence type="ECO:0000259" key="1">
    <source>
        <dbReference type="SMART" id="SM01008"/>
    </source>
</evidence>
<dbReference type="InterPro" id="IPR046867">
    <property type="entry name" value="AldOxase/xan_DH_MoCoBD2"/>
</dbReference>
<accession>A0A562QCR8</accession>
<dbReference type="EMBL" id="VLKZ01000009">
    <property type="protein sequence ID" value="TWI54538.1"/>
    <property type="molecule type" value="Genomic_DNA"/>
</dbReference>
<sequence length="769" mass="84565">MMLLSRESSKWKVRPDGKEKVTGRLRYLTDMKGANMLYGRVLRSSYPHARIHSIDISVALRHPGVKAVLTHRDIPGLNGFGISQPDQPVFCDELVRFEGDAVAAVAAETKEAAEEALQLIQVEYEELDVLSSPEAALDEGAPLIHPAGNILHETDYSRGDVEGAFQNCTYIVEETYETPRQMHTYLETEGGLFVPEADGKLIVYAPTQHGYKDRMQLARILAIPEETIRVISSPIGGSFGGKDELNVQPYGALLALHCQRPVKMHFSRWESVKAGLKRHPMKVTMKTGIDSDGKLLAHQARILSDTGAYSTLGGPVLNFATEHAMGPYLIPHVDVKGKAVYTNNGVSGEFRGFGGNQVIFALEGQMDRLAEQLQIEPWELRRRNLRQLNDLGPMGQRIVPTDGPKQVWEALQRSPIWQKRIESTKNSSLWLRRGIGLAMAMHGSGLGYGIPDHAGGTIRLSKEGKIEVAFGHEEFGQGLLSTLEILMQDHFQCERDDLNIIIGDTELVPSSGSSTASRTTNMVWQSLNRLKAPFLEALFERASFLTGIPKEQLQTGRSGIWMDKKGYRQQVLTYKQIADSGVEDLEFTTAFHYPITPDPIIGAHYLYTSTAVIVEVEVNLLTGMVTIIGIDHVVAAGPVINPMGYVGQIEGGSVMALGFTLTEDAVMDGGRYVTKNLDTYMIPTILDVPVQHVEAIEELPDGDSFGPRGVGEVGSVALAPAIVSAVRQATGKWVKSLPIKPEELLQDSLFLEEIEGEKTYESKSQSVSK</sequence>
<dbReference type="InterPro" id="IPR016208">
    <property type="entry name" value="Ald_Oxase/xanthine_DH-like"/>
</dbReference>
<protein>
    <submittedName>
        <fullName evidence="2">Xanthine dehydrogenase molybdenum binding subunit apoprotein</fullName>
    </submittedName>
</protein>
<proteinExistence type="predicted"/>
<evidence type="ECO:0000313" key="3">
    <source>
        <dbReference type="Proteomes" id="UP000315711"/>
    </source>
</evidence>
<dbReference type="Proteomes" id="UP000315711">
    <property type="component" value="Unassembled WGS sequence"/>
</dbReference>
<gene>
    <name evidence="2" type="ORF">IQ10_03091</name>
</gene>
<comment type="caution">
    <text evidence="2">The sequence shown here is derived from an EMBL/GenBank/DDBJ whole genome shotgun (WGS) entry which is preliminary data.</text>
</comment>
<feature type="domain" description="Aldehyde oxidase/xanthine dehydrogenase a/b hammerhead" evidence="1">
    <location>
        <begin position="22"/>
        <end position="128"/>
    </location>
</feature>
<dbReference type="SUPFAM" id="SSF56003">
    <property type="entry name" value="Molybdenum cofactor-binding domain"/>
    <property type="match status" value="1"/>
</dbReference>
<dbReference type="GO" id="GO:0005506">
    <property type="term" value="F:iron ion binding"/>
    <property type="evidence" value="ECO:0007669"/>
    <property type="project" value="InterPro"/>
</dbReference>
<dbReference type="InterPro" id="IPR036856">
    <property type="entry name" value="Ald_Oxase/Xan_DH_a/b_sf"/>
</dbReference>
<reference evidence="2 3" key="1">
    <citation type="journal article" date="2015" name="Stand. Genomic Sci.">
        <title>Genomic Encyclopedia of Bacterial and Archaeal Type Strains, Phase III: the genomes of soil and plant-associated and newly described type strains.</title>
        <authorList>
            <person name="Whitman W.B."/>
            <person name="Woyke T."/>
            <person name="Klenk H.P."/>
            <person name="Zhou Y."/>
            <person name="Lilburn T.G."/>
            <person name="Beck B.J."/>
            <person name="De Vos P."/>
            <person name="Vandamme P."/>
            <person name="Eisen J.A."/>
            <person name="Garrity G."/>
            <person name="Hugenholtz P."/>
            <person name="Kyrpides N.C."/>
        </authorList>
    </citation>
    <scope>NUCLEOTIDE SEQUENCE [LARGE SCALE GENOMIC DNA]</scope>
    <source>
        <strain evidence="2 3">CGMCC 1.10116</strain>
    </source>
</reference>
<dbReference type="Gene3D" id="3.30.365.10">
    <property type="entry name" value="Aldehyde oxidase/xanthine dehydrogenase, molybdopterin binding domain"/>
    <property type="match status" value="4"/>
</dbReference>
<dbReference type="SUPFAM" id="SSF54665">
    <property type="entry name" value="CO dehydrogenase molybdoprotein N-domain-like"/>
    <property type="match status" value="1"/>
</dbReference>
<dbReference type="InterPro" id="IPR008274">
    <property type="entry name" value="AldOxase/xan_DH_MoCoBD1"/>
</dbReference>
<dbReference type="PANTHER" id="PTHR11908:SF157">
    <property type="entry name" value="XANTHINE DEHYDROGENASE SUBUNIT D-RELATED"/>
    <property type="match status" value="1"/>
</dbReference>
<name>A0A562QCR8_9BACI</name>
<dbReference type="SMART" id="SM01008">
    <property type="entry name" value="Ald_Xan_dh_C"/>
    <property type="match status" value="1"/>
</dbReference>
<dbReference type="InterPro" id="IPR017609">
    <property type="entry name" value="Xanthine_dehydrogenase_dsu"/>
</dbReference>
<dbReference type="AlphaFoldDB" id="A0A562QCR8"/>
<dbReference type="Pfam" id="PF01315">
    <property type="entry name" value="Ald_Xan_dh_C"/>
    <property type="match status" value="1"/>
</dbReference>
<dbReference type="GO" id="GO:0016491">
    <property type="term" value="F:oxidoreductase activity"/>
    <property type="evidence" value="ECO:0007669"/>
    <property type="project" value="InterPro"/>
</dbReference>
<dbReference type="NCBIfam" id="TIGR03196">
    <property type="entry name" value="pucD"/>
    <property type="match status" value="1"/>
</dbReference>
<dbReference type="Pfam" id="PF02738">
    <property type="entry name" value="MoCoBD_1"/>
    <property type="match status" value="1"/>
</dbReference>
<evidence type="ECO:0000313" key="2">
    <source>
        <dbReference type="EMBL" id="TWI54538.1"/>
    </source>
</evidence>
<keyword evidence="3" id="KW-1185">Reference proteome</keyword>